<evidence type="ECO:0000256" key="4">
    <source>
        <dbReference type="ARBA" id="ARBA00023098"/>
    </source>
</evidence>
<gene>
    <name evidence="7" type="ORF">FYC77_10245</name>
</gene>
<dbReference type="Gene3D" id="3.40.50.12780">
    <property type="entry name" value="N-terminal domain of ligase-like"/>
    <property type="match status" value="1"/>
</dbReference>
<dbReference type="GO" id="GO:0006631">
    <property type="term" value="P:fatty acid metabolic process"/>
    <property type="evidence" value="ECO:0007669"/>
    <property type="project" value="UniProtKB-KW"/>
</dbReference>
<dbReference type="InterPro" id="IPR020845">
    <property type="entry name" value="AMP-binding_CS"/>
</dbReference>
<comment type="caution">
    <text evidence="7">The sequence shown here is derived from an EMBL/GenBank/DDBJ whole genome shotgun (WGS) entry which is preliminary data.</text>
</comment>
<evidence type="ECO:0000313" key="8">
    <source>
        <dbReference type="Proteomes" id="UP000324104"/>
    </source>
</evidence>
<protein>
    <submittedName>
        <fullName evidence="7">Long-chain-fatty-acid--CoA ligase</fullName>
    </submittedName>
</protein>
<feature type="domain" description="AMP-binding enzyme C-terminal" evidence="6">
    <location>
        <begin position="460"/>
        <end position="539"/>
    </location>
</feature>
<dbReference type="InterPro" id="IPR000873">
    <property type="entry name" value="AMP-dep_synth/lig_dom"/>
</dbReference>
<evidence type="ECO:0000259" key="5">
    <source>
        <dbReference type="Pfam" id="PF00501"/>
    </source>
</evidence>
<dbReference type="RefSeq" id="WP_149081410.1">
    <property type="nucleotide sequence ID" value="NZ_VTAW01000011.1"/>
</dbReference>
<dbReference type="Gene3D" id="3.30.300.30">
    <property type="match status" value="1"/>
</dbReference>
<evidence type="ECO:0000259" key="6">
    <source>
        <dbReference type="Pfam" id="PF13193"/>
    </source>
</evidence>
<dbReference type="SUPFAM" id="SSF56801">
    <property type="entry name" value="Acetyl-CoA synthetase-like"/>
    <property type="match status" value="1"/>
</dbReference>
<keyword evidence="8" id="KW-1185">Reference proteome</keyword>
<name>A0A5D5AM33_9EURY</name>
<dbReference type="PANTHER" id="PTHR43859">
    <property type="entry name" value="ACYL-ACTIVATING ENZYME"/>
    <property type="match status" value="1"/>
</dbReference>
<organism evidence="7 8">
    <name type="scientific">Natrialba swarupiae</name>
    <dbReference type="NCBI Taxonomy" id="2448032"/>
    <lineage>
        <taxon>Archaea</taxon>
        <taxon>Methanobacteriati</taxon>
        <taxon>Methanobacteriota</taxon>
        <taxon>Stenosarchaea group</taxon>
        <taxon>Halobacteria</taxon>
        <taxon>Halobacteriales</taxon>
        <taxon>Natrialbaceae</taxon>
        <taxon>Natrialba</taxon>
    </lineage>
</organism>
<dbReference type="PROSITE" id="PS00455">
    <property type="entry name" value="AMP_BINDING"/>
    <property type="match status" value="1"/>
</dbReference>
<feature type="domain" description="AMP-dependent synthetase/ligase" evidence="5">
    <location>
        <begin position="13"/>
        <end position="407"/>
    </location>
</feature>
<comment type="similarity">
    <text evidence="1">Belongs to the ATP-dependent AMP-binding enzyme family.</text>
</comment>
<dbReference type="FunFam" id="3.30.300.30:FF:000008">
    <property type="entry name" value="2,3-dihydroxybenzoate-AMP ligase"/>
    <property type="match status" value="1"/>
</dbReference>
<dbReference type="InterPro" id="IPR042099">
    <property type="entry name" value="ANL_N_sf"/>
</dbReference>
<keyword evidence="2 7" id="KW-0436">Ligase</keyword>
<reference evidence="7 8" key="1">
    <citation type="submission" date="2019-08" db="EMBL/GenBank/DDBJ databases">
        <title>Archaea genome.</title>
        <authorList>
            <person name="Kajale S."/>
            <person name="Shouche Y."/>
            <person name="Deshpande N."/>
            <person name="Sharma A."/>
        </authorList>
    </citation>
    <scope>NUCLEOTIDE SEQUENCE [LARGE SCALE GENOMIC DNA]</scope>
    <source>
        <strain evidence="7 8">ESP3B_9</strain>
    </source>
</reference>
<dbReference type="Pfam" id="PF00501">
    <property type="entry name" value="AMP-binding"/>
    <property type="match status" value="1"/>
</dbReference>
<proteinExistence type="inferred from homology"/>
<evidence type="ECO:0000256" key="3">
    <source>
        <dbReference type="ARBA" id="ARBA00022832"/>
    </source>
</evidence>
<keyword evidence="4" id="KW-0443">Lipid metabolism</keyword>
<dbReference type="Proteomes" id="UP000324104">
    <property type="component" value="Unassembled WGS sequence"/>
</dbReference>
<evidence type="ECO:0000256" key="2">
    <source>
        <dbReference type="ARBA" id="ARBA00022598"/>
    </source>
</evidence>
<evidence type="ECO:0000313" key="7">
    <source>
        <dbReference type="EMBL" id="TYT62073.1"/>
    </source>
</evidence>
<evidence type="ECO:0000256" key="1">
    <source>
        <dbReference type="ARBA" id="ARBA00006432"/>
    </source>
</evidence>
<dbReference type="EMBL" id="VTAW01000011">
    <property type="protein sequence ID" value="TYT62073.1"/>
    <property type="molecule type" value="Genomic_DNA"/>
</dbReference>
<dbReference type="GO" id="GO:0016874">
    <property type="term" value="F:ligase activity"/>
    <property type="evidence" value="ECO:0007669"/>
    <property type="project" value="UniProtKB-KW"/>
</dbReference>
<dbReference type="NCBIfam" id="NF004837">
    <property type="entry name" value="PRK06187.1"/>
    <property type="match status" value="1"/>
</dbReference>
<dbReference type="InterPro" id="IPR025110">
    <property type="entry name" value="AMP-bd_C"/>
</dbReference>
<keyword evidence="3" id="KW-0276">Fatty acid metabolism</keyword>
<accession>A0A5D5AM33</accession>
<dbReference type="AlphaFoldDB" id="A0A5D5AM33"/>
<dbReference type="Pfam" id="PF13193">
    <property type="entry name" value="AMP-binding_C"/>
    <property type="match status" value="1"/>
</dbReference>
<dbReference type="InterPro" id="IPR045851">
    <property type="entry name" value="AMP-bd_C_sf"/>
</dbReference>
<sequence length="560" mass="62073">MHKPLLVTAFLDRARTHYGDDEAVVATTGERFTYEELGERVDRFSAALQARGVEKGDRVAVLDPNTHYHLEAAYGTMQIGAVHTPLNYRLTPSDFEYILSDAGVDAIYVDHEYVEKIEPIRESVPTETFVTNDLDALEELDAERAESSDDGEPSGSSGDVADAWESFDVMLEEAGTAYERPEMAEDEIITINYTSGTTGDPKGVCRTHRAETLHAYQVTIHQEIADDDVYLWTLPMFHVNGWGHIYAITGMGAKHVCTRGVDSGDVFEAIRSEDVSYLCGAPTVLNMLIDHYEAHDPETTGDNDVRIATAGSAPPEATVRTVEDEFGWYLKHVYGATETGPLITTSDARRHFDDESEGRFAIKKRQGLAYLGTDVRVVNEDGEDVPRDDETVGEVVVRGNQVMEKYWNKPDATEESFTDRIEGYYHTGDLATVDENGMVAIQDRKKDIIITGGENVSSIELEDTLFDHPAVSEVAVIPSPSDEWGETPKAFVVPASGDPDDPGVTSDELVAFTRDELASYKAVKQVEFVEELPTTATGKIQKYELRQEEWEDEDQMVGEG</sequence>
<dbReference type="PANTHER" id="PTHR43859:SF4">
    <property type="entry name" value="BUTANOATE--COA LIGASE AAE1-RELATED"/>
    <property type="match status" value="1"/>
</dbReference>